<keyword evidence="1" id="KW-0472">Membrane</keyword>
<organism evidence="2 3">
    <name type="scientific">Mycena alexandri</name>
    <dbReference type="NCBI Taxonomy" id="1745969"/>
    <lineage>
        <taxon>Eukaryota</taxon>
        <taxon>Fungi</taxon>
        <taxon>Dikarya</taxon>
        <taxon>Basidiomycota</taxon>
        <taxon>Agaricomycotina</taxon>
        <taxon>Agaricomycetes</taxon>
        <taxon>Agaricomycetidae</taxon>
        <taxon>Agaricales</taxon>
        <taxon>Marasmiineae</taxon>
        <taxon>Mycenaceae</taxon>
        <taxon>Mycena</taxon>
    </lineage>
</organism>
<protein>
    <submittedName>
        <fullName evidence="2">Uncharacterized protein</fullName>
    </submittedName>
</protein>
<evidence type="ECO:0000313" key="3">
    <source>
        <dbReference type="Proteomes" id="UP001218188"/>
    </source>
</evidence>
<keyword evidence="1" id="KW-1133">Transmembrane helix</keyword>
<dbReference type="AlphaFoldDB" id="A0AAD6RX86"/>
<reference evidence="2" key="1">
    <citation type="submission" date="2023-03" db="EMBL/GenBank/DDBJ databases">
        <title>Massive genome expansion in bonnet fungi (Mycena s.s.) driven by repeated elements and novel gene families across ecological guilds.</title>
        <authorList>
            <consortium name="Lawrence Berkeley National Laboratory"/>
            <person name="Harder C.B."/>
            <person name="Miyauchi S."/>
            <person name="Viragh M."/>
            <person name="Kuo A."/>
            <person name="Thoen E."/>
            <person name="Andreopoulos B."/>
            <person name="Lu D."/>
            <person name="Skrede I."/>
            <person name="Drula E."/>
            <person name="Henrissat B."/>
            <person name="Morin E."/>
            <person name="Kohler A."/>
            <person name="Barry K."/>
            <person name="LaButti K."/>
            <person name="Morin E."/>
            <person name="Salamov A."/>
            <person name="Lipzen A."/>
            <person name="Mereny Z."/>
            <person name="Hegedus B."/>
            <person name="Baldrian P."/>
            <person name="Stursova M."/>
            <person name="Weitz H."/>
            <person name="Taylor A."/>
            <person name="Grigoriev I.V."/>
            <person name="Nagy L.G."/>
            <person name="Martin F."/>
            <person name="Kauserud H."/>
        </authorList>
    </citation>
    <scope>NUCLEOTIDE SEQUENCE</scope>
    <source>
        <strain evidence="2">CBHHK200</strain>
    </source>
</reference>
<dbReference type="Proteomes" id="UP001218188">
    <property type="component" value="Unassembled WGS sequence"/>
</dbReference>
<keyword evidence="1" id="KW-0812">Transmembrane</keyword>
<evidence type="ECO:0000313" key="2">
    <source>
        <dbReference type="EMBL" id="KAJ7017010.1"/>
    </source>
</evidence>
<proteinExistence type="predicted"/>
<feature type="transmembrane region" description="Helical" evidence="1">
    <location>
        <begin position="21"/>
        <end position="40"/>
    </location>
</feature>
<name>A0AAD6RX86_9AGAR</name>
<evidence type="ECO:0000256" key="1">
    <source>
        <dbReference type="SAM" id="Phobius"/>
    </source>
</evidence>
<gene>
    <name evidence="2" type="ORF">C8F04DRAFT_1201175</name>
</gene>
<comment type="caution">
    <text evidence="2">The sequence shown here is derived from an EMBL/GenBank/DDBJ whole genome shotgun (WGS) entry which is preliminary data.</text>
</comment>
<keyword evidence="3" id="KW-1185">Reference proteome</keyword>
<dbReference type="EMBL" id="JARJCM010000443">
    <property type="protein sequence ID" value="KAJ7017010.1"/>
    <property type="molecule type" value="Genomic_DNA"/>
</dbReference>
<sequence length="158" mass="17434">MPVDTTSAMITYVIVVHRRRFFLLLLSDLLCGAIAAHGMYEDLLFFQERKSKGYKLCTRITEKGIRDLDPAGDSSHKLSEDAAANWGGTDNNLKVPVKGCGTIKTGLPEGDKWLNGRAVDIIVVVPKEDLMGSPTLIVLSNIPSESRQSQRPKRPIQI</sequence>
<accession>A0AAD6RX86</accession>